<evidence type="ECO:0000313" key="3">
    <source>
        <dbReference type="EMBL" id="MFC3146788.1"/>
    </source>
</evidence>
<organism evidence="3 4">
    <name type="scientific">Piscinibacterium candidicorallinum</name>
    <dbReference type="NCBI Taxonomy" id="1793872"/>
    <lineage>
        <taxon>Bacteria</taxon>
        <taxon>Pseudomonadati</taxon>
        <taxon>Pseudomonadota</taxon>
        <taxon>Betaproteobacteria</taxon>
        <taxon>Burkholderiales</taxon>
        <taxon>Piscinibacterium</taxon>
    </lineage>
</organism>
<name>A0ABV7H1Y8_9BURK</name>
<evidence type="ECO:0000256" key="1">
    <source>
        <dbReference type="SAM" id="MobiDB-lite"/>
    </source>
</evidence>
<evidence type="ECO:0008006" key="5">
    <source>
        <dbReference type="Google" id="ProtNLM"/>
    </source>
</evidence>
<evidence type="ECO:0000256" key="2">
    <source>
        <dbReference type="SAM" id="SignalP"/>
    </source>
</evidence>
<proteinExistence type="predicted"/>
<dbReference type="RefSeq" id="WP_377301285.1">
    <property type="nucleotide sequence ID" value="NZ_CP180191.1"/>
</dbReference>
<keyword evidence="2" id="KW-0732">Signal</keyword>
<protein>
    <recommendedName>
        <fullName evidence="5">Lipoprotein</fullName>
    </recommendedName>
</protein>
<accession>A0ABV7H1Y8</accession>
<reference evidence="4" key="1">
    <citation type="journal article" date="2019" name="Int. J. Syst. Evol. Microbiol.">
        <title>The Global Catalogue of Microorganisms (GCM) 10K type strain sequencing project: providing services to taxonomists for standard genome sequencing and annotation.</title>
        <authorList>
            <consortium name="The Broad Institute Genomics Platform"/>
            <consortium name="The Broad Institute Genome Sequencing Center for Infectious Disease"/>
            <person name="Wu L."/>
            <person name="Ma J."/>
        </authorList>
    </citation>
    <scope>NUCLEOTIDE SEQUENCE [LARGE SCALE GENOMIC DNA]</scope>
    <source>
        <strain evidence="4">KCTC 52168</strain>
    </source>
</reference>
<comment type="caution">
    <text evidence="3">The sequence shown here is derived from an EMBL/GenBank/DDBJ whole genome shotgun (WGS) entry which is preliminary data.</text>
</comment>
<keyword evidence="4" id="KW-1185">Reference proteome</keyword>
<dbReference type="PROSITE" id="PS51257">
    <property type="entry name" value="PROKAR_LIPOPROTEIN"/>
    <property type="match status" value="1"/>
</dbReference>
<evidence type="ECO:0000313" key="4">
    <source>
        <dbReference type="Proteomes" id="UP001595556"/>
    </source>
</evidence>
<sequence length="194" mass="19728">MSVFCRLPALLLAALSVLLTSGCATALKSETQPVDVELVNADGSRWRTPAVCTVRNSAQEIRGNGPMFDVKVERSMSALRVECRARCGTVGSTTASSRTATSSGTVFAGMTGLVIDHLSGKLYDYPRVVKVVMQPLPDAQPDTTLMAARDRAVNGSSARAAAAVTLSGPAAASASAAGGTAPAASSQATAAAAR</sequence>
<feature type="signal peptide" evidence="2">
    <location>
        <begin position="1"/>
        <end position="26"/>
    </location>
</feature>
<dbReference type="Proteomes" id="UP001595556">
    <property type="component" value="Unassembled WGS sequence"/>
</dbReference>
<dbReference type="EMBL" id="JBHRTI010000003">
    <property type="protein sequence ID" value="MFC3146788.1"/>
    <property type="molecule type" value="Genomic_DNA"/>
</dbReference>
<feature type="chain" id="PRO_5046830769" description="Lipoprotein" evidence="2">
    <location>
        <begin position="27"/>
        <end position="194"/>
    </location>
</feature>
<feature type="region of interest" description="Disordered" evidence="1">
    <location>
        <begin position="173"/>
        <end position="194"/>
    </location>
</feature>
<gene>
    <name evidence="3" type="ORF">ACFOEN_03935</name>
</gene>